<dbReference type="InterPro" id="IPR023561">
    <property type="entry name" value="Carbonic_anhydrase_a-class"/>
</dbReference>
<dbReference type="AlphaFoldDB" id="A0AA88NS59"/>
<dbReference type="InterPro" id="IPR018338">
    <property type="entry name" value="Carbonic_anhydrase_a-class_CS"/>
</dbReference>
<dbReference type="GO" id="GO:0008270">
    <property type="term" value="F:zinc ion binding"/>
    <property type="evidence" value="ECO:0007669"/>
    <property type="project" value="UniProtKB-UniRule"/>
</dbReference>
<feature type="domain" description="Alpha-carbonic anhydrase" evidence="8">
    <location>
        <begin position="23"/>
        <end position="286"/>
    </location>
</feature>
<sequence length="325" mass="35377">MKLQLGVFLIACLLSTVYSEGSVEFCYNLPACNASTWATLAPHDCNGTNQSPINILTAGVMPDSNLTAFTFRGFNDSSTLINILNTGKAVQIELDSEKMSVSGGGLQSQYNSTQFHFHWGNGTSVNGSEHAVDGRTYAMEMHIVNLRTDLTAAAALNDSKGFAVLAFFIEATNDSGIPESWKNLTSFLSNITNIGATMDIMNSLTVNSLIQGVDLNNYYRYQGSLTTPACKESVVWTVFKDPIKVSNDLINLFSNTVRINTTADPFITNNNRPFQALNTRTVTSQLKVESTSQPTISSTTSAASTLHHTLLSSIALLYYVLFRCL</sequence>
<dbReference type="Proteomes" id="UP001187315">
    <property type="component" value="Unassembled WGS sequence"/>
</dbReference>
<organism evidence="9 10">
    <name type="scientific">Tachysurus vachellii</name>
    <name type="common">Darkbarbel catfish</name>
    <name type="synonym">Pelteobagrus vachellii</name>
    <dbReference type="NCBI Taxonomy" id="175792"/>
    <lineage>
        <taxon>Eukaryota</taxon>
        <taxon>Metazoa</taxon>
        <taxon>Chordata</taxon>
        <taxon>Craniata</taxon>
        <taxon>Vertebrata</taxon>
        <taxon>Euteleostomi</taxon>
        <taxon>Actinopterygii</taxon>
        <taxon>Neopterygii</taxon>
        <taxon>Teleostei</taxon>
        <taxon>Ostariophysi</taxon>
        <taxon>Siluriformes</taxon>
        <taxon>Bagridae</taxon>
        <taxon>Tachysurus</taxon>
    </lineage>
</organism>
<dbReference type="GO" id="GO:0005886">
    <property type="term" value="C:plasma membrane"/>
    <property type="evidence" value="ECO:0007669"/>
    <property type="project" value="TreeGrafter"/>
</dbReference>
<dbReference type="PANTHER" id="PTHR18952:SF200">
    <property type="entry name" value="CARBONIC ANHYDRASE"/>
    <property type="match status" value="1"/>
</dbReference>
<comment type="cofactor">
    <cofactor evidence="7">
        <name>Zn(2+)</name>
        <dbReference type="ChEBI" id="CHEBI:29105"/>
    </cofactor>
</comment>
<dbReference type="SUPFAM" id="SSF51069">
    <property type="entry name" value="Carbonic anhydrase"/>
    <property type="match status" value="1"/>
</dbReference>
<dbReference type="InterPro" id="IPR036398">
    <property type="entry name" value="CA_dom_sf"/>
</dbReference>
<keyword evidence="4 7" id="KW-0862">Zinc</keyword>
<feature type="chain" id="PRO_5041516776" description="Carbonic anhydrase" evidence="7">
    <location>
        <begin position="20"/>
        <end position="325"/>
    </location>
</feature>
<evidence type="ECO:0000256" key="1">
    <source>
        <dbReference type="ARBA" id="ARBA00010718"/>
    </source>
</evidence>
<reference evidence="9" key="1">
    <citation type="submission" date="2023-08" db="EMBL/GenBank/DDBJ databases">
        <title>Pelteobagrus vachellii genome.</title>
        <authorList>
            <person name="Liu H."/>
        </authorList>
    </citation>
    <scope>NUCLEOTIDE SEQUENCE</scope>
    <source>
        <strain evidence="9">PRFRI_2022a</strain>
        <tissue evidence="9">Muscle</tissue>
    </source>
</reference>
<comment type="function">
    <text evidence="7">Reversible hydration of carbon dioxide.</text>
</comment>
<dbReference type="Gene3D" id="3.10.200.10">
    <property type="entry name" value="Alpha carbonic anhydrase"/>
    <property type="match status" value="1"/>
</dbReference>
<evidence type="ECO:0000313" key="10">
    <source>
        <dbReference type="Proteomes" id="UP001187315"/>
    </source>
</evidence>
<keyword evidence="7" id="KW-0732">Signal</keyword>
<comment type="catalytic activity">
    <reaction evidence="7">
        <text>hydrogencarbonate + H(+) = CO2 + H2O</text>
        <dbReference type="Rhea" id="RHEA:10748"/>
        <dbReference type="ChEBI" id="CHEBI:15377"/>
        <dbReference type="ChEBI" id="CHEBI:15378"/>
        <dbReference type="ChEBI" id="CHEBI:16526"/>
        <dbReference type="ChEBI" id="CHEBI:17544"/>
        <dbReference type="EC" id="4.2.1.1"/>
    </reaction>
</comment>
<evidence type="ECO:0000256" key="3">
    <source>
        <dbReference type="ARBA" id="ARBA00022723"/>
    </source>
</evidence>
<name>A0AA88NS59_TACVA</name>
<feature type="signal peptide" evidence="7">
    <location>
        <begin position="1"/>
        <end position="19"/>
    </location>
</feature>
<keyword evidence="10" id="KW-1185">Reference proteome</keyword>
<evidence type="ECO:0000256" key="5">
    <source>
        <dbReference type="ARBA" id="ARBA00023180"/>
    </source>
</evidence>
<protein>
    <recommendedName>
        <fullName evidence="2 7">Carbonic anhydrase</fullName>
        <ecNumber evidence="2 7">4.2.1.1</ecNumber>
    </recommendedName>
</protein>
<dbReference type="InterPro" id="IPR001148">
    <property type="entry name" value="CA_dom"/>
</dbReference>
<evidence type="ECO:0000259" key="8">
    <source>
        <dbReference type="PROSITE" id="PS51144"/>
    </source>
</evidence>
<evidence type="ECO:0000313" key="9">
    <source>
        <dbReference type="EMBL" id="KAK2866002.1"/>
    </source>
</evidence>
<dbReference type="EC" id="4.2.1.1" evidence="2 7"/>
<dbReference type="PROSITE" id="PS00162">
    <property type="entry name" value="ALPHA_CA_1"/>
    <property type="match status" value="1"/>
</dbReference>
<proteinExistence type="inferred from homology"/>
<keyword evidence="3 7" id="KW-0479">Metal-binding</keyword>
<dbReference type="FunFam" id="3.10.200.10:FF:000003">
    <property type="entry name" value="Carbonic anhydrase 12"/>
    <property type="match status" value="1"/>
</dbReference>
<gene>
    <name evidence="9" type="ORF">Q7C36_002058</name>
</gene>
<evidence type="ECO:0000256" key="6">
    <source>
        <dbReference type="ARBA" id="ARBA00023239"/>
    </source>
</evidence>
<comment type="caution">
    <text evidence="9">The sequence shown here is derived from an EMBL/GenBank/DDBJ whole genome shotgun (WGS) entry which is preliminary data.</text>
</comment>
<accession>A0AA88NS59</accession>
<dbReference type="GO" id="GO:0004089">
    <property type="term" value="F:carbonate dehydratase activity"/>
    <property type="evidence" value="ECO:0007669"/>
    <property type="project" value="UniProtKB-UniRule"/>
</dbReference>
<evidence type="ECO:0000256" key="2">
    <source>
        <dbReference type="ARBA" id="ARBA00012925"/>
    </source>
</evidence>
<comment type="similarity">
    <text evidence="1 7">Belongs to the alpha-carbonic anhydrase family.</text>
</comment>
<dbReference type="SMART" id="SM01057">
    <property type="entry name" value="Carb_anhydrase"/>
    <property type="match status" value="1"/>
</dbReference>
<keyword evidence="5" id="KW-0325">Glycoprotein</keyword>
<dbReference type="EMBL" id="JAVHJS010000002">
    <property type="protein sequence ID" value="KAK2866002.1"/>
    <property type="molecule type" value="Genomic_DNA"/>
</dbReference>
<evidence type="ECO:0000256" key="7">
    <source>
        <dbReference type="RuleBase" id="RU367011"/>
    </source>
</evidence>
<keyword evidence="6 7" id="KW-0456">Lyase</keyword>
<dbReference type="Pfam" id="PF00194">
    <property type="entry name" value="Carb_anhydrase"/>
    <property type="match status" value="1"/>
</dbReference>
<evidence type="ECO:0000256" key="4">
    <source>
        <dbReference type="ARBA" id="ARBA00022833"/>
    </source>
</evidence>
<dbReference type="PROSITE" id="PS51144">
    <property type="entry name" value="ALPHA_CA_2"/>
    <property type="match status" value="1"/>
</dbReference>
<dbReference type="PANTHER" id="PTHR18952">
    <property type="entry name" value="CARBONIC ANHYDRASE"/>
    <property type="match status" value="1"/>
</dbReference>